<feature type="transmembrane region" description="Helical" evidence="8">
    <location>
        <begin position="157"/>
        <end position="175"/>
    </location>
</feature>
<feature type="transmembrane region" description="Helical" evidence="8">
    <location>
        <begin position="187"/>
        <end position="210"/>
    </location>
</feature>
<dbReference type="InterPro" id="IPR051684">
    <property type="entry name" value="Electron_Trans/Redox"/>
</dbReference>
<keyword evidence="1" id="KW-0813">Transport</keyword>
<evidence type="ECO:0000256" key="1">
    <source>
        <dbReference type="ARBA" id="ARBA00022448"/>
    </source>
</evidence>
<keyword evidence="7" id="KW-0411">Iron-sulfur</keyword>
<dbReference type="Proteomes" id="UP000257067">
    <property type="component" value="Unassembled WGS sequence"/>
</dbReference>
<evidence type="ECO:0000256" key="7">
    <source>
        <dbReference type="ARBA" id="ARBA00023014"/>
    </source>
</evidence>
<dbReference type="Pfam" id="PF12801">
    <property type="entry name" value="Fer4_5"/>
    <property type="match status" value="1"/>
</dbReference>
<dbReference type="OrthoDB" id="9784262at2"/>
<keyword evidence="8" id="KW-0472">Membrane</keyword>
<comment type="caution">
    <text evidence="10">The sequence shown here is derived from an EMBL/GenBank/DDBJ whole genome shotgun (WGS) entry which is preliminary data.</text>
</comment>
<keyword evidence="11" id="KW-1185">Reference proteome</keyword>
<name>A0A3D8IZR2_9HELI</name>
<evidence type="ECO:0000256" key="6">
    <source>
        <dbReference type="ARBA" id="ARBA00023004"/>
    </source>
</evidence>
<sequence>MAKVWKAKYLFLRRIVQIGILALFVLGNYALLELKTPNGIIGSSMLNTENSNFEGVLVNRENFSHILSGDLSFSRVLDSIPLSDPFATLQLFVAGGGLAFDVWLGALIVSLFYGIFAGRAYCGWVCPINLITDLSAWLRRKFSITTLFLNIPRGFKYLLLALSLFLSMLFGVGAFEMINPVSMFSRGIVFGMGFGILGIVMIFLFDLFVLKNGFCGHICPIGATFSLIGKFSLLKIKHKVQNCTKCMKCIEVCPEKQVLDMIGKKDARVTQMACIKCGRCVDVCNDDALSFSILGGKK</sequence>
<evidence type="ECO:0000256" key="2">
    <source>
        <dbReference type="ARBA" id="ARBA00022485"/>
    </source>
</evidence>
<evidence type="ECO:0000256" key="4">
    <source>
        <dbReference type="ARBA" id="ARBA00022737"/>
    </source>
</evidence>
<dbReference type="GO" id="GO:0046872">
    <property type="term" value="F:metal ion binding"/>
    <property type="evidence" value="ECO:0007669"/>
    <property type="project" value="UniProtKB-KW"/>
</dbReference>
<dbReference type="RefSeq" id="WP_104724044.1">
    <property type="nucleotide sequence ID" value="NZ_FZNE01000002.1"/>
</dbReference>
<keyword evidence="2" id="KW-0004">4Fe-4S</keyword>
<keyword evidence="3" id="KW-0479">Metal-binding</keyword>
<feature type="transmembrane region" description="Helical" evidence="8">
    <location>
        <begin position="91"/>
        <end position="113"/>
    </location>
</feature>
<evidence type="ECO:0000256" key="8">
    <source>
        <dbReference type="SAM" id="Phobius"/>
    </source>
</evidence>
<feature type="domain" description="4Fe-4S ferredoxin-type" evidence="9">
    <location>
        <begin position="234"/>
        <end position="264"/>
    </location>
</feature>
<dbReference type="SUPFAM" id="SSF54862">
    <property type="entry name" value="4Fe-4S ferredoxins"/>
    <property type="match status" value="1"/>
</dbReference>
<keyword evidence="6" id="KW-0408">Iron</keyword>
<evidence type="ECO:0000256" key="3">
    <source>
        <dbReference type="ARBA" id="ARBA00022723"/>
    </source>
</evidence>
<dbReference type="GO" id="GO:0051539">
    <property type="term" value="F:4 iron, 4 sulfur cluster binding"/>
    <property type="evidence" value="ECO:0007669"/>
    <property type="project" value="UniProtKB-KW"/>
</dbReference>
<dbReference type="Pfam" id="PF13237">
    <property type="entry name" value="Fer4_10"/>
    <property type="match status" value="1"/>
</dbReference>
<dbReference type="Gene3D" id="3.30.70.20">
    <property type="match status" value="1"/>
</dbReference>
<organism evidence="10 11">
    <name type="scientific">Helicobacter cholecystus</name>
    <dbReference type="NCBI Taxonomy" id="45498"/>
    <lineage>
        <taxon>Bacteria</taxon>
        <taxon>Pseudomonadati</taxon>
        <taxon>Campylobacterota</taxon>
        <taxon>Epsilonproteobacteria</taxon>
        <taxon>Campylobacterales</taxon>
        <taxon>Helicobacteraceae</taxon>
        <taxon>Helicobacter</taxon>
    </lineage>
</organism>
<keyword evidence="8" id="KW-0812">Transmembrane</keyword>
<evidence type="ECO:0000256" key="5">
    <source>
        <dbReference type="ARBA" id="ARBA00022982"/>
    </source>
</evidence>
<dbReference type="AlphaFoldDB" id="A0A3D8IZR2"/>
<dbReference type="InterPro" id="IPR017896">
    <property type="entry name" value="4Fe4S_Fe-S-bd"/>
</dbReference>
<keyword evidence="4" id="KW-0677">Repeat</keyword>
<dbReference type="InterPro" id="IPR011886">
    <property type="entry name" value="NapH_MauN"/>
</dbReference>
<dbReference type="PANTHER" id="PTHR30176">
    <property type="entry name" value="FERREDOXIN-TYPE PROTEIN NAPH"/>
    <property type="match status" value="1"/>
</dbReference>
<keyword evidence="8" id="KW-1133">Transmembrane helix</keyword>
<dbReference type="InterPro" id="IPR017900">
    <property type="entry name" value="4Fe4S_Fe_S_CS"/>
</dbReference>
<keyword evidence="5" id="KW-0249">Electron transport</keyword>
<evidence type="ECO:0000313" key="10">
    <source>
        <dbReference type="EMBL" id="RDU70114.1"/>
    </source>
</evidence>
<feature type="transmembrane region" description="Helical" evidence="8">
    <location>
        <begin position="12"/>
        <end position="32"/>
    </location>
</feature>
<dbReference type="PROSITE" id="PS00198">
    <property type="entry name" value="4FE4S_FER_1"/>
    <property type="match status" value="1"/>
</dbReference>
<proteinExistence type="predicted"/>
<protein>
    <submittedName>
        <fullName evidence="10">Quinol dehydrogenase ferredoxin subunit NapH</fullName>
    </submittedName>
</protein>
<reference evidence="10 11" key="1">
    <citation type="submission" date="2018-04" db="EMBL/GenBank/DDBJ databases">
        <title>Novel Campyloabacter and Helicobacter Species and Strains.</title>
        <authorList>
            <person name="Mannion A.J."/>
            <person name="Shen Z."/>
            <person name="Fox J.G."/>
        </authorList>
    </citation>
    <scope>NUCLEOTIDE SEQUENCE [LARGE SCALE GENOMIC DNA]</scope>
    <source>
        <strain evidence="10 11">ATCC 700242</strain>
    </source>
</reference>
<dbReference type="NCBIfam" id="TIGR02163">
    <property type="entry name" value="napH"/>
    <property type="match status" value="1"/>
</dbReference>
<feature type="transmembrane region" description="Helical" evidence="8">
    <location>
        <begin position="120"/>
        <end position="137"/>
    </location>
</feature>
<accession>A0A3D8IZR2</accession>
<dbReference type="PANTHER" id="PTHR30176:SF3">
    <property type="entry name" value="FERREDOXIN-TYPE PROTEIN NAPH"/>
    <property type="match status" value="1"/>
</dbReference>
<dbReference type="EMBL" id="NXLU01000001">
    <property type="protein sequence ID" value="RDU70114.1"/>
    <property type="molecule type" value="Genomic_DNA"/>
</dbReference>
<gene>
    <name evidence="10" type="ORF">CQA62_01515</name>
</gene>
<feature type="domain" description="4Fe-4S ferredoxin-type" evidence="9">
    <location>
        <begin position="265"/>
        <end position="294"/>
    </location>
</feature>
<dbReference type="NCBIfam" id="NF007013">
    <property type="entry name" value="PRK09477.1"/>
    <property type="match status" value="1"/>
</dbReference>
<dbReference type="GO" id="GO:0005886">
    <property type="term" value="C:plasma membrane"/>
    <property type="evidence" value="ECO:0007669"/>
    <property type="project" value="TreeGrafter"/>
</dbReference>
<dbReference type="PROSITE" id="PS51379">
    <property type="entry name" value="4FE4S_FER_2"/>
    <property type="match status" value="2"/>
</dbReference>
<evidence type="ECO:0000313" key="11">
    <source>
        <dbReference type="Proteomes" id="UP000257067"/>
    </source>
</evidence>
<evidence type="ECO:0000259" key="9">
    <source>
        <dbReference type="PROSITE" id="PS51379"/>
    </source>
</evidence>